<feature type="non-terminal residue" evidence="1">
    <location>
        <position position="58"/>
    </location>
</feature>
<evidence type="ECO:0000313" key="2">
    <source>
        <dbReference type="Proteomes" id="UP000236291"/>
    </source>
</evidence>
<accession>A0A2K3KKA5</accession>
<organism evidence="1 2">
    <name type="scientific">Trifolium pratense</name>
    <name type="common">Red clover</name>
    <dbReference type="NCBI Taxonomy" id="57577"/>
    <lineage>
        <taxon>Eukaryota</taxon>
        <taxon>Viridiplantae</taxon>
        <taxon>Streptophyta</taxon>
        <taxon>Embryophyta</taxon>
        <taxon>Tracheophyta</taxon>
        <taxon>Spermatophyta</taxon>
        <taxon>Magnoliopsida</taxon>
        <taxon>eudicotyledons</taxon>
        <taxon>Gunneridae</taxon>
        <taxon>Pentapetalae</taxon>
        <taxon>rosids</taxon>
        <taxon>fabids</taxon>
        <taxon>Fabales</taxon>
        <taxon>Fabaceae</taxon>
        <taxon>Papilionoideae</taxon>
        <taxon>50 kb inversion clade</taxon>
        <taxon>NPAAA clade</taxon>
        <taxon>Hologalegina</taxon>
        <taxon>IRL clade</taxon>
        <taxon>Trifolieae</taxon>
        <taxon>Trifolium</taxon>
    </lineage>
</organism>
<proteinExistence type="predicted"/>
<dbReference type="EMBL" id="ASHM01099901">
    <property type="protein sequence ID" value="PNX66735.1"/>
    <property type="molecule type" value="Genomic_DNA"/>
</dbReference>
<dbReference type="AlphaFoldDB" id="A0A2K3KKA5"/>
<reference evidence="1 2" key="2">
    <citation type="journal article" date="2017" name="Front. Plant Sci.">
        <title>Gene Classification and Mining of Molecular Markers Useful in Red Clover (Trifolium pratense) Breeding.</title>
        <authorList>
            <person name="Istvanek J."/>
            <person name="Dluhosova J."/>
            <person name="Dluhos P."/>
            <person name="Patkova L."/>
            <person name="Nedelnik J."/>
            <person name="Repkova J."/>
        </authorList>
    </citation>
    <scope>NUCLEOTIDE SEQUENCE [LARGE SCALE GENOMIC DNA]</scope>
    <source>
        <strain evidence="2">cv. Tatra</strain>
        <tissue evidence="1">Young leaves</tissue>
    </source>
</reference>
<protein>
    <submittedName>
        <fullName evidence="1">MATE efflux family protein 7-like</fullName>
    </submittedName>
</protein>
<sequence>MKAFATTIIVTASATATGLWMGIICGLCVQGIALITVNVCTDWDKEARKAVEANQKTE</sequence>
<reference evidence="1 2" key="1">
    <citation type="journal article" date="2014" name="Am. J. Bot.">
        <title>Genome assembly and annotation for red clover (Trifolium pratense; Fabaceae).</title>
        <authorList>
            <person name="Istvanek J."/>
            <person name="Jaros M."/>
            <person name="Krenek A."/>
            <person name="Repkova J."/>
        </authorList>
    </citation>
    <scope>NUCLEOTIDE SEQUENCE [LARGE SCALE GENOMIC DNA]</scope>
    <source>
        <strain evidence="2">cv. Tatra</strain>
        <tissue evidence="1">Young leaves</tissue>
    </source>
</reference>
<gene>
    <name evidence="1" type="ORF">L195_g055252</name>
</gene>
<name>A0A2K3KKA5_TRIPR</name>
<comment type="caution">
    <text evidence="1">The sequence shown here is derived from an EMBL/GenBank/DDBJ whole genome shotgun (WGS) entry which is preliminary data.</text>
</comment>
<dbReference type="Proteomes" id="UP000236291">
    <property type="component" value="Unassembled WGS sequence"/>
</dbReference>
<evidence type="ECO:0000313" key="1">
    <source>
        <dbReference type="EMBL" id="PNX66735.1"/>
    </source>
</evidence>